<protein>
    <recommendedName>
        <fullName evidence="3">Transcriptional regulator</fullName>
    </recommendedName>
</protein>
<keyword evidence="2" id="KW-1185">Reference proteome</keyword>
<comment type="caution">
    <text evidence="1">The sequence shown here is derived from an EMBL/GenBank/DDBJ whole genome shotgun (WGS) entry which is preliminary data.</text>
</comment>
<dbReference type="EMBL" id="JAMGBD010000001">
    <property type="protein sequence ID" value="MCL6682889.1"/>
    <property type="molecule type" value="Genomic_DNA"/>
</dbReference>
<name>A0ABT0RKU6_9SPHN</name>
<dbReference type="RefSeq" id="WP_249846831.1">
    <property type="nucleotide sequence ID" value="NZ_JAMGBD010000001.1"/>
</dbReference>
<evidence type="ECO:0000313" key="2">
    <source>
        <dbReference type="Proteomes" id="UP001165363"/>
    </source>
</evidence>
<reference evidence="1" key="1">
    <citation type="submission" date="2022-05" db="EMBL/GenBank/DDBJ databases">
        <authorList>
            <person name="Jo J.-H."/>
            <person name="Im W.-T."/>
        </authorList>
    </citation>
    <scope>NUCLEOTIDE SEQUENCE</scope>
    <source>
        <strain evidence="1">SE158</strain>
    </source>
</reference>
<proteinExistence type="predicted"/>
<evidence type="ECO:0008006" key="3">
    <source>
        <dbReference type="Google" id="ProtNLM"/>
    </source>
</evidence>
<accession>A0ABT0RKU6</accession>
<organism evidence="1 2">
    <name type="scientific">Sphingomonas alba</name>
    <dbReference type="NCBI Taxonomy" id="2908208"/>
    <lineage>
        <taxon>Bacteria</taxon>
        <taxon>Pseudomonadati</taxon>
        <taxon>Pseudomonadota</taxon>
        <taxon>Alphaproteobacteria</taxon>
        <taxon>Sphingomonadales</taxon>
        <taxon>Sphingomonadaceae</taxon>
        <taxon>Sphingomonas</taxon>
    </lineage>
</organism>
<evidence type="ECO:0000313" key="1">
    <source>
        <dbReference type="EMBL" id="MCL6682889.1"/>
    </source>
</evidence>
<sequence>MMKLAMSPAAAGLLRALLSRAGIDRNRILLSEFRSTDWRSLTFSGERHRIDLRISGPGAAAIAEALTRDLPDAEFVIPGHVVADIAVEGALVEHADGAVSVRIEALTVEE</sequence>
<gene>
    <name evidence="1" type="ORF">LZ536_03100</name>
</gene>
<dbReference type="Proteomes" id="UP001165363">
    <property type="component" value="Unassembled WGS sequence"/>
</dbReference>